<dbReference type="InterPro" id="IPR044046">
    <property type="entry name" value="E3_ligase_UBR-like_C"/>
</dbReference>
<feature type="zinc finger region" description="UBR-type" evidence="9">
    <location>
        <begin position="144"/>
        <end position="214"/>
    </location>
</feature>
<dbReference type="EnsemblPlants" id="Pp3c3_24510V3.4">
    <property type="protein sequence ID" value="Pp3c3_24510V3.4"/>
    <property type="gene ID" value="Pp3c3_24510"/>
</dbReference>
<evidence type="ECO:0000256" key="1">
    <source>
        <dbReference type="ARBA" id="ARBA00000900"/>
    </source>
</evidence>
<sequence length="2218" mass="245864">MDLHATLNFSGNSSASASTATGGTSTSSVTSSILAISSDAAILQRLIKCGVPSEYLGRGKEGVAEYVKEHRRQIPVVIAALLPGPDEIQAASLSGADEVQGPGTRKEFLNQCRDALKWVQWAMFQGEPQAVLAAAGQGTGSTRGVCGAVWGSNDIAYRCRTCEHDPTCAICVPCFQNGNHATHDYSMIRTGGGCCDCGDVTAWKLSGFCSRHCGPGQVPLLPSSLVEFAAPVLEALLFQWVHTLKAAELVAENRARKWASQQKDEKVACQLSVVYIEMLLEFCSFGEPMLAFTAELVGNRSLGLLDTLMSTECFLPKRCVNSLHELLYKLLGDTNFKHTFAQTFILHYPFYLRETIKEDAAAAGTSSRSKHRDPAVVNSFSVQIFTVPTLTPKLVMEAGLLDMLLETLKEFFCACVGDYGRISVSKGPVVKRLYFRIIEDIRYVMTHLEVSQYVTQKRPELARAWLHLLAFIQGMFPHRRITSIHVEEETEDWGSAYSLEFQMACIHPLFVAGAAASSYSDARSKDDLMCDSQSYPQVATYNPKGGISSNRIVNGVGSLQYSNVGASYTGTWVADVDMYDATPTLDPTDSVTELILQQRGKKESGKAFIAEMQVPHSLLWLIAECTQVLDIWLGVDASRESVKSGQLATDASQVAGIRRSTRWRGRGGRGIRDSPTQTTGGQIREWLRRSRRLPLEPRVWPEVAPEQAAMGTNSGIQVSDMDVEIQIPREGWDNRAAEWWMGPEASTSSTIGQLVEDDEWPTIEFDVSRQDVSFHIPLHRMLALLLHKTLEFYSAKQDTPSSKERIMPNFGSVDDGRLFLEQVLPPKFRVPGFAAVVMEHPLRLQVLCAQVQVGMWRRNGHATSALCDLYHTVHWCEDSLELDVFLLQCCAVLAPCEAFVERIVARFSLSDYFTLSVYRLNEYQVTLAQELLILLIRIVSERGFCGLTEKQSLRRELVQRLAVGDATRSYLLKALPPRLQDSKHLQECLNAVATYRNPSGMQQGKYVLREDCWRELDLYHPRWSPRELQLAEERYLRACRAPAVFLQLPHWSQPLAALRGLGQLITSPSVHDMLRCIFFHAVYTEDPSNSRAPEELLLHALHLLALALDVCKSQIKVGGESKADIDFSLRDLNTSSSNHVENLPPLLLRSIERVAVGRADLSIMPEHQSMLSLLVLLLRKRDRDGAGEAGSYGFGDLIKKLLRSFAELNRACMYEIESLDPEILHRVSVSATLKIGRAGEINFKDDISVSESDRRRAIARERQAAAMAKMKAAQDMFVINYKTTEESNCSGKGDETEAKRPKESGGGSDESSEDIQVTHCALCRDAASNSPLCFMVLIQRSKLLAVAEKPTPSWKHSIVTLAEHVERESEASDGVNTAAGLGPDDTRYFHSTAELLRWIQDAIGDTQTRTRLLDGEDLLELIRNGPGIRNPLRVTPEFLLNWDVTAIPADTELEEIKSGSEIICTENSNEVGTNEATGSMDVNWWEDNYSKADQGESSTNRDKAMATVLAEYVATAFCRGQSRPQERTRYGRNEFPRHAVPEIGREGVTRSRRGPSRISLAMSEATRYKSNDTVGIHMSACGHAMHQECCDRYFSSLLQRSYSRALFEGVQIVDLDMGEFLCPVCRRLANAILPVLPGQTGLSSSFKAPSVAQLSPSVSSSSAILQVDHALRLLVKAEELVSRSEFRKVADPQLPQNVNVVLEDLAKRLYGLFYAEKGLFISPSSVQGHVHQGLLLWNVFKYSLISAELAARSQKFLEGTGNSLIALVEMGESSHGSVLPLLLHAAKATQSQSRQAVLLRARGMQLSLDTIVNGVSRDMHSNGVPTGLLGNYSSLLQYLEKDNDSVDVQLWKRLADPILVHDAFSSFTWLLFCLPLPFPANGAPFSALVHLFYLVTIIQIVAQLGSFAASSTELTPSARSLITAVQRGLTGTVLEHSSGDSNVPPGSILVYIRRCTLPFLRRCYLLQNLMSGNTQVLPVATAHQWELSQSQRQSTGAGSVSGDTKYAGEQVLLEIEQLDQLEKIFLIPSLGKIFEQDTVQQLVQVWCKHVKSDSEPRGIQYSPRVTTASPFRLMQLPHLFQDLMQRYVKERCPLCKTVPDKPAICLLCGALCCAVSSRLCCSVNRQGECTRHSIKCGAGIGIFLMLRRTNILLQRCGRQAMWPSPYLDAFGEEDLELRRGKPLFLSHERYAALTDMVAAHGLDYSSPVLSHTTRDILL</sequence>
<dbReference type="Proteomes" id="UP000006727">
    <property type="component" value="Chromosome 3"/>
</dbReference>
<dbReference type="GO" id="GO:0000151">
    <property type="term" value="C:ubiquitin ligase complex"/>
    <property type="evidence" value="ECO:0000318"/>
    <property type="project" value="GO_Central"/>
</dbReference>
<organism evidence="13 14">
    <name type="scientific">Physcomitrium patens</name>
    <name type="common">Spreading-leaved earth moss</name>
    <name type="synonym">Physcomitrella patens</name>
    <dbReference type="NCBI Taxonomy" id="3218"/>
    <lineage>
        <taxon>Eukaryota</taxon>
        <taxon>Viridiplantae</taxon>
        <taxon>Streptophyta</taxon>
        <taxon>Embryophyta</taxon>
        <taxon>Bryophyta</taxon>
        <taxon>Bryophytina</taxon>
        <taxon>Bryopsida</taxon>
        <taxon>Funariidae</taxon>
        <taxon>Funariales</taxon>
        <taxon>Funariaceae</taxon>
        <taxon>Physcomitrium</taxon>
    </lineage>
</organism>
<feature type="region of interest" description="Disordered" evidence="11">
    <location>
        <begin position="1286"/>
        <end position="1313"/>
    </location>
</feature>
<reference evidence="13 14" key="2">
    <citation type="journal article" date="2018" name="Plant J.">
        <title>The Physcomitrella patens chromosome-scale assembly reveals moss genome structure and evolution.</title>
        <authorList>
            <person name="Lang D."/>
            <person name="Ullrich K.K."/>
            <person name="Murat F."/>
            <person name="Fuchs J."/>
            <person name="Jenkins J."/>
            <person name="Haas F.B."/>
            <person name="Piednoel M."/>
            <person name="Gundlach H."/>
            <person name="Van Bel M."/>
            <person name="Meyberg R."/>
            <person name="Vives C."/>
            <person name="Morata J."/>
            <person name="Symeonidi A."/>
            <person name="Hiss M."/>
            <person name="Muchero W."/>
            <person name="Kamisugi Y."/>
            <person name="Saleh O."/>
            <person name="Blanc G."/>
            <person name="Decker E.L."/>
            <person name="van Gessel N."/>
            <person name="Grimwood J."/>
            <person name="Hayes R.D."/>
            <person name="Graham S.W."/>
            <person name="Gunter L.E."/>
            <person name="McDaniel S.F."/>
            <person name="Hoernstein S.N.W."/>
            <person name="Larsson A."/>
            <person name="Li F.W."/>
            <person name="Perroud P.F."/>
            <person name="Phillips J."/>
            <person name="Ranjan P."/>
            <person name="Rokshar D.S."/>
            <person name="Rothfels C.J."/>
            <person name="Schneider L."/>
            <person name="Shu S."/>
            <person name="Stevenson D.W."/>
            <person name="Thummler F."/>
            <person name="Tillich M."/>
            <person name="Villarreal Aguilar J.C."/>
            <person name="Widiez T."/>
            <person name="Wong G.K."/>
            <person name="Wymore A."/>
            <person name="Zhang Y."/>
            <person name="Zimmer A.D."/>
            <person name="Quatrano R.S."/>
            <person name="Mayer K.F.X."/>
            <person name="Goodstein D."/>
            <person name="Casacuberta J.M."/>
            <person name="Vandepoele K."/>
            <person name="Reski R."/>
            <person name="Cuming A.C."/>
            <person name="Tuskan G.A."/>
            <person name="Maumus F."/>
            <person name="Salse J."/>
            <person name="Schmutz J."/>
            <person name="Rensing S.A."/>
        </authorList>
    </citation>
    <scope>NUCLEOTIDE SEQUENCE [LARGE SCALE GENOMIC DNA]</scope>
    <source>
        <strain evidence="13 14">cv. Gransden 2004</strain>
    </source>
</reference>
<dbReference type="PROSITE" id="PS51157">
    <property type="entry name" value="ZF_UBR"/>
    <property type="match status" value="1"/>
</dbReference>
<evidence type="ECO:0000256" key="10">
    <source>
        <dbReference type="RuleBase" id="RU366018"/>
    </source>
</evidence>
<dbReference type="EMBL" id="ABEU02000003">
    <property type="status" value="NOT_ANNOTATED_CDS"/>
    <property type="molecule type" value="Genomic_DNA"/>
</dbReference>
<dbReference type="OrthoDB" id="26387at2759"/>
<evidence type="ECO:0000256" key="3">
    <source>
        <dbReference type="ARBA" id="ARBA00022679"/>
    </source>
</evidence>
<keyword evidence="7 10" id="KW-0862">Zinc</keyword>
<dbReference type="PANTHER" id="PTHR21497">
    <property type="entry name" value="UBIQUITIN LIGASE E3 ALPHA-RELATED"/>
    <property type="match status" value="1"/>
</dbReference>
<evidence type="ECO:0000256" key="5">
    <source>
        <dbReference type="ARBA" id="ARBA00022771"/>
    </source>
</evidence>
<comment type="catalytic activity">
    <reaction evidence="1 10">
        <text>S-ubiquitinyl-[E2 ubiquitin-conjugating enzyme]-L-cysteine + [acceptor protein]-L-lysine = [E2 ubiquitin-conjugating enzyme]-L-cysteine + N(6)-ubiquitinyl-[acceptor protein]-L-lysine.</text>
        <dbReference type="EC" id="2.3.2.27"/>
    </reaction>
</comment>
<dbReference type="RefSeq" id="XP_024371242.1">
    <property type="nucleotide sequence ID" value="XM_024515474.2"/>
</dbReference>
<keyword evidence="14" id="KW-1185">Reference proteome</keyword>
<feature type="domain" description="UBR-type" evidence="12">
    <location>
        <begin position="144"/>
        <end position="214"/>
    </location>
</feature>
<keyword evidence="3 10" id="KW-0808">Transferase</keyword>
<dbReference type="InterPro" id="IPR042065">
    <property type="entry name" value="E3_ELL-like"/>
</dbReference>
<dbReference type="FunFam" id="2.10.110.30:FF:000002">
    <property type="entry name" value="Putative e3 ubiquitin-protein ligase ubr3"/>
    <property type="match status" value="1"/>
</dbReference>
<proteinExistence type="inferred from homology"/>
<evidence type="ECO:0000256" key="2">
    <source>
        <dbReference type="ARBA" id="ARBA00004906"/>
    </source>
</evidence>
<dbReference type="Pfam" id="PF18995">
    <property type="entry name" value="PRT6_C"/>
    <property type="match status" value="1"/>
</dbReference>
<dbReference type="InterPro" id="IPR055194">
    <property type="entry name" value="UBR1-like_WH"/>
</dbReference>
<dbReference type="GO" id="GO:0061630">
    <property type="term" value="F:ubiquitin protein ligase activity"/>
    <property type="evidence" value="ECO:0000318"/>
    <property type="project" value="GO_Central"/>
</dbReference>
<dbReference type="InterPro" id="IPR003126">
    <property type="entry name" value="Znf_UBR"/>
</dbReference>
<keyword evidence="4 10" id="KW-0479">Metal-binding</keyword>
<feature type="compositionally biased region" description="Basic and acidic residues" evidence="11">
    <location>
        <begin position="1292"/>
        <end position="1303"/>
    </location>
</feature>
<evidence type="ECO:0000256" key="8">
    <source>
        <dbReference type="ARBA" id="ARBA00046341"/>
    </source>
</evidence>
<keyword evidence="5 10" id="KW-0863">Zinc-finger</keyword>
<name>A0A7I4DAV0_PHYPA</name>
<evidence type="ECO:0000313" key="14">
    <source>
        <dbReference type="Proteomes" id="UP000006727"/>
    </source>
</evidence>
<evidence type="ECO:0000256" key="11">
    <source>
        <dbReference type="SAM" id="MobiDB-lite"/>
    </source>
</evidence>
<dbReference type="GO" id="GO:0016567">
    <property type="term" value="P:protein ubiquitination"/>
    <property type="evidence" value="ECO:0000318"/>
    <property type="project" value="GO_Central"/>
</dbReference>
<dbReference type="UniPathway" id="UPA00143"/>
<evidence type="ECO:0000259" key="12">
    <source>
        <dbReference type="PROSITE" id="PS51157"/>
    </source>
</evidence>
<dbReference type="GO" id="GO:0005737">
    <property type="term" value="C:cytoplasm"/>
    <property type="evidence" value="ECO:0000318"/>
    <property type="project" value="GO_Central"/>
</dbReference>
<evidence type="ECO:0000256" key="6">
    <source>
        <dbReference type="ARBA" id="ARBA00022786"/>
    </source>
</evidence>
<evidence type="ECO:0000313" key="13">
    <source>
        <dbReference type="EnsemblPlants" id="Pp3c3_24510V3.4"/>
    </source>
</evidence>
<protein>
    <recommendedName>
        <fullName evidence="10">E3 ubiquitin-protein ligase</fullName>
        <ecNumber evidence="10">2.3.2.27</ecNumber>
    </recommendedName>
</protein>
<dbReference type="EnsemblPlants" id="Pp3c3_24510V3.7">
    <property type="protein sequence ID" value="Pp3c3_24510V3.7"/>
    <property type="gene ID" value="Pp3c3_24510"/>
</dbReference>
<dbReference type="CDD" id="cd19673">
    <property type="entry name" value="UBR-box_UBR3"/>
    <property type="match status" value="1"/>
</dbReference>
<dbReference type="Pfam" id="PF02207">
    <property type="entry name" value="zf-UBR"/>
    <property type="match status" value="1"/>
</dbReference>
<dbReference type="EnsemblPlants" id="Pp3c3_24510V3.3">
    <property type="protein sequence ID" value="Pp3c3_24510V3.3"/>
    <property type="gene ID" value="Pp3c3_24510"/>
</dbReference>
<gene>
    <name evidence="13" type="primary">LOC112280230</name>
</gene>
<dbReference type="Gramene" id="Pp3c3_24510V3.7">
    <property type="protein sequence ID" value="Pp3c3_24510V3.7"/>
    <property type="gene ID" value="Pp3c3_24510"/>
</dbReference>
<dbReference type="SMART" id="SM00396">
    <property type="entry name" value="ZnF_UBR1"/>
    <property type="match status" value="1"/>
</dbReference>
<dbReference type="OMA" id="LTRAWCT"/>
<accession>A0A7I4DAV0</accession>
<feature type="region of interest" description="Disordered" evidence="11">
    <location>
        <begin position="1"/>
        <end position="26"/>
    </location>
</feature>
<dbReference type="PANTHER" id="PTHR21497:SF53">
    <property type="entry name" value="E3 UBIQUITIN-PROTEIN LIGASE PRT6"/>
    <property type="match status" value="1"/>
</dbReference>
<feature type="compositionally biased region" description="Low complexity" evidence="11">
    <location>
        <begin position="10"/>
        <end position="26"/>
    </location>
</feature>
<dbReference type="EC" id="2.3.2.27" evidence="10"/>
<comment type="function">
    <text evidence="10">Ubiquitin ligase protein which is a component of the N-end rule pathway. Recognizes and binds to proteins bearing specific N-terminal residues that are destabilizing according to the N-end rule, leading to their ubiquitination and subsequent degradation.</text>
</comment>
<dbReference type="SUPFAM" id="SSF46785">
    <property type="entry name" value="Winged helix' DNA-binding domain"/>
    <property type="match status" value="1"/>
</dbReference>
<dbReference type="GO" id="GO:0008270">
    <property type="term" value="F:zinc ion binding"/>
    <property type="evidence" value="ECO:0007669"/>
    <property type="project" value="UniProtKB-UniRule"/>
</dbReference>
<dbReference type="InterPro" id="IPR039164">
    <property type="entry name" value="UBR1-like"/>
</dbReference>
<dbReference type="GeneID" id="112280230"/>
<comment type="pathway">
    <text evidence="2 10">Protein modification; protein ubiquitination.</text>
</comment>
<dbReference type="Gramene" id="Pp3c3_24510V3.4">
    <property type="protein sequence ID" value="Pp3c3_24510V3.4"/>
    <property type="gene ID" value="Pp3c3_24510"/>
</dbReference>
<dbReference type="KEGG" id="ppp:112280230"/>
<dbReference type="Gene3D" id="2.10.110.30">
    <property type="match status" value="1"/>
</dbReference>
<evidence type="ECO:0000256" key="4">
    <source>
        <dbReference type="ARBA" id="ARBA00022723"/>
    </source>
</evidence>
<dbReference type="InterPro" id="IPR036390">
    <property type="entry name" value="WH_DNA-bd_sf"/>
</dbReference>
<dbReference type="EnsemblPlants" id="Pp3c3_24510V3.2">
    <property type="protein sequence ID" value="Pp3c3_24510V3.2"/>
    <property type="gene ID" value="Pp3c3_24510"/>
</dbReference>
<dbReference type="Pfam" id="PF22960">
    <property type="entry name" value="WHD_UBR1"/>
    <property type="match status" value="1"/>
</dbReference>
<evidence type="ECO:0000256" key="9">
    <source>
        <dbReference type="PROSITE-ProRule" id="PRU00508"/>
    </source>
</evidence>
<evidence type="ECO:0000256" key="7">
    <source>
        <dbReference type="ARBA" id="ARBA00022833"/>
    </source>
</evidence>
<dbReference type="Gramene" id="Pp3c3_24510V3.3">
    <property type="protein sequence ID" value="Pp3c3_24510V3.3"/>
    <property type="gene ID" value="Pp3c3_24510"/>
</dbReference>
<keyword evidence="6 10" id="KW-0833">Ubl conjugation pathway</keyword>
<reference evidence="13 14" key="1">
    <citation type="journal article" date="2008" name="Science">
        <title>The Physcomitrella genome reveals evolutionary insights into the conquest of land by plants.</title>
        <authorList>
            <person name="Rensing S."/>
            <person name="Lang D."/>
            <person name="Zimmer A."/>
            <person name="Terry A."/>
            <person name="Salamov A."/>
            <person name="Shapiro H."/>
            <person name="Nishiyama T."/>
            <person name="Perroud P.-F."/>
            <person name="Lindquist E."/>
            <person name="Kamisugi Y."/>
            <person name="Tanahashi T."/>
            <person name="Sakakibara K."/>
            <person name="Fujita T."/>
            <person name="Oishi K."/>
            <person name="Shin-I T."/>
            <person name="Kuroki Y."/>
            <person name="Toyoda A."/>
            <person name="Suzuki Y."/>
            <person name="Hashimoto A."/>
            <person name="Yamaguchi K."/>
            <person name="Sugano A."/>
            <person name="Kohara Y."/>
            <person name="Fujiyama A."/>
            <person name="Anterola A."/>
            <person name="Aoki S."/>
            <person name="Ashton N."/>
            <person name="Barbazuk W.B."/>
            <person name="Barker E."/>
            <person name="Bennetzen J."/>
            <person name="Bezanilla M."/>
            <person name="Blankenship R."/>
            <person name="Cho S.H."/>
            <person name="Dutcher S."/>
            <person name="Estelle M."/>
            <person name="Fawcett J.A."/>
            <person name="Gundlach H."/>
            <person name="Hanada K."/>
            <person name="Heyl A."/>
            <person name="Hicks K.A."/>
            <person name="Hugh J."/>
            <person name="Lohr M."/>
            <person name="Mayer K."/>
            <person name="Melkozernov A."/>
            <person name="Murata T."/>
            <person name="Nelson D."/>
            <person name="Pils B."/>
            <person name="Prigge M."/>
            <person name="Reiss B."/>
            <person name="Renner T."/>
            <person name="Rombauts S."/>
            <person name="Rushton P."/>
            <person name="Sanderfoot A."/>
            <person name="Schween G."/>
            <person name="Shiu S.-H."/>
            <person name="Stueber K."/>
            <person name="Theodoulou F.L."/>
            <person name="Tu H."/>
            <person name="Van de Peer Y."/>
            <person name="Verrier P.J."/>
            <person name="Waters E."/>
            <person name="Wood A."/>
            <person name="Yang L."/>
            <person name="Cove D."/>
            <person name="Cuming A."/>
            <person name="Hasebe M."/>
            <person name="Lucas S."/>
            <person name="Mishler D.B."/>
            <person name="Reski R."/>
            <person name="Grigoriev I."/>
            <person name="Quatrano R.S."/>
            <person name="Boore J.L."/>
        </authorList>
    </citation>
    <scope>NUCLEOTIDE SEQUENCE [LARGE SCALE GENOMIC DNA]</scope>
    <source>
        <strain evidence="13 14">cv. Gransden 2004</strain>
    </source>
</reference>
<dbReference type="FunCoup" id="A0A7I4DAV0">
    <property type="interactions" value="3413"/>
</dbReference>
<reference evidence="13" key="3">
    <citation type="submission" date="2020-12" db="UniProtKB">
        <authorList>
            <consortium name="EnsemblPlants"/>
        </authorList>
    </citation>
    <scope>IDENTIFICATION</scope>
</reference>
<dbReference type="Gramene" id="Pp3c3_24510V3.2">
    <property type="protein sequence ID" value="Pp3c3_24510V3.2"/>
    <property type="gene ID" value="Pp3c3_24510"/>
</dbReference>
<dbReference type="GO" id="GO:0071596">
    <property type="term" value="P:ubiquitin-dependent protein catabolic process via the N-end rule pathway"/>
    <property type="evidence" value="ECO:0000318"/>
    <property type="project" value="GO_Central"/>
</dbReference>
<comment type="similarity">
    <text evidence="8 10">Belongs to the E3 ubiquitin-protein ligase UBR1-like family.</text>
</comment>
<dbReference type="CDD" id="cd16482">
    <property type="entry name" value="RING-H2_UBR1-like"/>
    <property type="match status" value="1"/>
</dbReference>
<dbReference type="Gene3D" id="1.10.10.2670">
    <property type="entry name" value="E3 ubiquitin-protein ligase"/>
    <property type="match status" value="1"/>
</dbReference>